<dbReference type="AlphaFoldDB" id="A0A3L6FIF0"/>
<feature type="compositionally biased region" description="Pro residues" evidence="1">
    <location>
        <begin position="161"/>
        <end position="172"/>
    </location>
</feature>
<dbReference type="Proteomes" id="UP000251960">
    <property type="component" value="Chromosome 3"/>
</dbReference>
<proteinExistence type="predicted"/>
<feature type="compositionally biased region" description="Pro residues" evidence="1">
    <location>
        <begin position="121"/>
        <end position="134"/>
    </location>
</feature>
<sequence length="350" mass="37231">QSAAAINHRRPSLFPRRRWSSAVPFATVSSAPTSATWDAPQFPLPLPISLCPRSPAVLRAAAGVRHRRPGPSSRHCRHRGVPGARLEVRKPPCPLPSPLLLSAALNSSSELINAAAEPLCRGPPPSGAPAPTQSPPDDSPRPPQPSRPLRSPQGPAERPRPSSPASPPPRGQAPPSLLAVGKAKAGHPTPAVHPRSDDPDSISPGPILAVRRRSNDPGPLPPHPAPLCLLAPPVSPPAPALPAGPACQPARARSACWPRLSACPRLRCPPGPACQPLRPPRARAPARGSNPARWSEIRRLLEPDTPSPARFLKETPGFLKFKPAVPGFLQLGPRTFYLIQNKYLEYIFNP</sequence>
<accession>A0A3L6FIF0</accession>
<reference evidence="2" key="1">
    <citation type="journal article" date="2018" name="Nat. Genet.">
        <title>Extensive intraspecific gene order and gene structural variations between Mo17 and other maize genomes.</title>
        <authorList>
            <person name="Sun S."/>
            <person name="Zhou Y."/>
            <person name="Chen J."/>
            <person name="Shi J."/>
            <person name="Zhao H."/>
            <person name="Zhao H."/>
            <person name="Song W."/>
            <person name="Zhang M."/>
            <person name="Cui Y."/>
            <person name="Dong X."/>
            <person name="Liu H."/>
            <person name="Ma X."/>
            <person name="Jiao Y."/>
            <person name="Wang B."/>
            <person name="Wei X."/>
            <person name="Stein J.C."/>
            <person name="Glaubitz J.C."/>
            <person name="Lu F."/>
            <person name="Yu G."/>
            <person name="Liang C."/>
            <person name="Fengler K."/>
            <person name="Li B."/>
            <person name="Rafalski A."/>
            <person name="Schnable P.S."/>
            <person name="Ware D.H."/>
            <person name="Buckler E.S."/>
            <person name="Lai J."/>
        </authorList>
    </citation>
    <scope>NUCLEOTIDE SEQUENCE [LARGE SCALE GENOMIC DNA]</scope>
    <source>
        <tissue evidence="2">Seedling</tissue>
    </source>
</reference>
<feature type="non-terminal residue" evidence="2">
    <location>
        <position position="1"/>
    </location>
</feature>
<comment type="caution">
    <text evidence="2">The sequence shown here is derived from an EMBL/GenBank/DDBJ whole genome shotgun (WGS) entry which is preliminary data.</text>
</comment>
<feature type="region of interest" description="Disordered" evidence="1">
    <location>
        <begin position="63"/>
        <end position="92"/>
    </location>
</feature>
<name>A0A3L6FIF0_MAIZE</name>
<evidence type="ECO:0000256" key="1">
    <source>
        <dbReference type="SAM" id="MobiDB-lite"/>
    </source>
</evidence>
<feature type="region of interest" description="Disordered" evidence="1">
    <location>
        <begin position="117"/>
        <end position="222"/>
    </location>
</feature>
<organism evidence="2">
    <name type="scientific">Zea mays</name>
    <name type="common">Maize</name>
    <dbReference type="NCBI Taxonomy" id="4577"/>
    <lineage>
        <taxon>Eukaryota</taxon>
        <taxon>Viridiplantae</taxon>
        <taxon>Streptophyta</taxon>
        <taxon>Embryophyta</taxon>
        <taxon>Tracheophyta</taxon>
        <taxon>Spermatophyta</taxon>
        <taxon>Magnoliopsida</taxon>
        <taxon>Liliopsida</taxon>
        <taxon>Poales</taxon>
        <taxon>Poaceae</taxon>
        <taxon>PACMAD clade</taxon>
        <taxon>Panicoideae</taxon>
        <taxon>Andropogonodae</taxon>
        <taxon>Andropogoneae</taxon>
        <taxon>Tripsacinae</taxon>
        <taxon>Zea</taxon>
    </lineage>
</organism>
<feature type="compositionally biased region" description="Basic residues" evidence="1">
    <location>
        <begin position="64"/>
        <end position="80"/>
    </location>
</feature>
<protein>
    <submittedName>
        <fullName evidence="2">Uncharacterized protein</fullName>
    </submittedName>
</protein>
<gene>
    <name evidence="2" type="ORF">Zm00014a_030002</name>
</gene>
<evidence type="ECO:0000313" key="2">
    <source>
        <dbReference type="EMBL" id="PWZ32640.1"/>
    </source>
</evidence>
<feature type="compositionally biased region" description="Low complexity" evidence="1">
    <location>
        <begin position="147"/>
        <end position="156"/>
    </location>
</feature>
<dbReference type="EMBL" id="NCVQ01000004">
    <property type="protein sequence ID" value="PWZ32640.1"/>
    <property type="molecule type" value="Genomic_DNA"/>
</dbReference>